<gene>
    <name evidence="1" type="ORF">CLUMA_CG011691</name>
</gene>
<keyword evidence="2" id="KW-1185">Reference proteome</keyword>
<reference evidence="1 2" key="1">
    <citation type="submission" date="2015-04" db="EMBL/GenBank/DDBJ databases">
        <authorList>
            <person name="Syromyatnikov M.Y."/>
            <person name="Popov V.N."/>
        </authorList>
    </citation>
    <scope>NUCLEOTIDE SEQUENCE [LARGE SCALE GENOMIC DNA]</scope>
</reference>
<name>A0A1J1IIP6_9DIPT</name>
<dbReference type="Proteomes" id="UP000183832">
    <property type="component" value="Unassembled WGS sequence"/>
</dbReference>
<protein>
    <submittedName>
        <fullName evidence="1">CLUMA_CG011691, isoform A</fullName>
    </submittedName>
</protein>
<accession>A0A1J1IIP6</accession>
<dbReference type="AlphaFoldDB" id="A0A1J1IIP6"/>
<dbReference type="EMBL" id="CVRI01000047">
    <property type="protein sequence ID" value="CRK98329.1"/>
    <property type="molecule type" value="Genomic_DNA"/>
</dbReference>
<evidence type="ECO:0000313" key="1">
    <source>
        <dbReference type="EMBL" id="CRK98329.1"/>
    </source>
</evidence>
<sequence length="64" mass="7629">MELQLQSHVMNAKCCVRVERNKLFNNASKKLVLSFHLIERKAIYCHFHDLKAFHKIFTQRAQNT</sequence>
<organism evidence="1 2">
    <name type="scientific">Clunio marinus</name>
    <dbReference type="NCBI Taxonomy" id="568069"/>
    <lineage>
        <taxon>Eukaryota</taxon>
        <taxon>Metazoa</taxon>
        <taxon>Ecdysozoa</taxon>
        <taxon>Arthropoda</taxon>
        <taxon>Hexapoda</taxon>
        <taxon>Insecta</taxon>
        <taxon>Pterygota</taxon>
        <taxon>Neoptera</taxon>
        <taxon>Endopterygota</taxon>
        <taxon>Diptera</taxon>
        <taxon>Nematocera</taxon>
        <taxon>Chironomoidea</taxon>
        <taxon>Chironomidae</taxon>
        <taxon>Clunio</taxon>
    </lineage>
</organism>
<proteinExistence type="predicted"/>
<evidence type="ECO:0000313" key="2">
    <source>
        <dbReference type="Proteomes" id="UP000183832"/>
    </source>
</evidence>